<protein>
    <submittedName>
        <fullName evidence="1">DUF2922 domain-containing protein</fullName>
    </submittedName>
</protein>
<comment type="caution">
    <text evidence="1">The sequence shown here is derived from an EMBL/GenBank/DDBJ whole genome shotgun (WGS) entry which is preliminary data.</text>
</comment>
<evidence type="ECO:0000313" key="1">
    <source>
        <dbReference type="EMBL" id="MCM2437129.1"/>
    </source>
</evidence>
<proteinExistence type="predicted"/>
<dbReference type="RefSeq" id="WP_205144253.1">
    <property type="nucleotide sequence ID" value="NZ_JAFBDN010000027.1"/>
</dbReference>
<reference evidence="1" key="1">
    <citation type="submission" date="2021-04" db="EMBL/GenBank/DDBJ databases">
        <title>Taxonomic assessment of Weissella genus.</title>
        <authorList>
            <person name="Fanelli F."/>
            <person name="Chieffi D."/>
            <person name="Dell'Aquila A."/>
            <person name="Gyu-Sung C."/>
            <person name="Franz C.M.A.P."/>
            <person name="Fusco V."/>
        </authorList>
    </citation>
    <scope>NUCLEOTIDE SEQUENCE</scope>
    <source>
        <strain evidence="1">LMG 25373</strain>
    </source>
</reference>
<gene>
    <name evidence="1" type="ORF">KAK10_04200</name>
</gene>
<name>A0ABT0VH18_9LACO</name>
<keyword evidence="2" id="KW-1185">Reference proteome</keyword>
<dbReference type="Proteomes" id="UP001057481">
    <property type="component" value="Unassembled WGS sequence"/>
</dbReference>
<evidence type="ECO:0000313" key="2">
    <source>
        <dbReference type="Proteomes" id="UP001057481"/>
    </source>
</evidence>
<sequence length="84" mass="9196">MENETSKKLVLTFKNAAGKTKTLVIPKYKQPLDATKIQQAMAAMVAGAIFVDQDGQTKYVTPISAEEVITESKMIINLKVAPQK</sequence>
<organism evidence="1 2">
    <name type="scientific">Periweissella beninensis</name>
    <dbReference type="NCBI Taxonomy" id="504936"/>
    <lineage>
        <taxon>Bacteria</taxon>
        <taxon>Bacillati</taxon>
        <taxon>Bacillota</taxon>
        <taxon>Bacilli</taxon>
        <taxon>Lactobacillales</taxon>
        <taxon>Lactobacillaceae</taxon>
        <taxon>Periweissella</taxon>
    </lineage>
</organism>
<accession>A0ABT0VH18</accession>
<dbReference type="Pfam" id="PF11148">
    <property type="entry name" value="DUF2922"/>
    <property type="match status" value="1"/>
</dbReference>
<dbReference type="InterPro" id="IPR021321">
    <property type="entry name" value="DUF2922"/>
</dbReference>
<dbReference type="EMBL" id="JAGMVS010000051">
    <property type="protein sequence ID" value="MCM2437129.1"/>
    <property type="molecule type" value="Genomic_DNA"/>
</dbReference>